<reference evidence="6" key="1">
    <citation type="journal article" date="2014" name="Int. J. Syst. Evol. Microbiol.">
        <title>Complete genome sequence of Corynebacterium casei LMG S-19264T (=DSM 44701T), isolated from a smear-ripened cheese.</title>
        <authorList>
            <consortium name="US DOE Joint Genome Institute (JGI-PGF)"/>
            <person name="Walter F."/>
            <person name="Albersmeier A."/>
            <person name="Kalinowski J."/>
            <person name="Ruckert C."/>
        </authorList>
    </citation>
    <scope>NUCLEOTIDE SEQUENCE</scope>
    <source>
        <strain evidence="6">CGMCC 1.15178</strain>
    </source>
</reference>
<dbReference type="EMBL" id="BMHP01000002">
    <property type="protein sequence ID" value="GGD63725.1"/>
    <property type="molecule type" value="Genomic_DNA"/>
</dbReference>
<dbReference type="GO" id="GO:0030983">
    <property type="term" value="F:mismatched DNA binding"/>
    <property type="evidence" value="ECO:0007669"/>
    <property type="project" value="InterPro"/>
</dbReference>
<keyword evidence="7" id="KW-1185">Reference proteome</keyword>
<proteinExistence type="predicted"/>
<keyword evidence="3" id="KW-0238">DNA-binding</keyword>
<dbReference type="AlphaFoldDB" id="A0A917DS65"/>
<keyword evidence="2" id="KW-0067">ATP-binding</keyword>
<dbReference type="InterPro" id="IPR005747">
    <property type="entry name" value="MutS2"/>
</dbReference>
<evidence type="ECO:0000313" key="7">
    <source>
        <dbReference type="Proteomes" id="UP000612456"/>
    </source>
</evidence>
<evidence type="ECO:0000256" key="3">
    <source>
        <dbReference type="ARBA" id="ARBA00023125"/>
    </source>
</evidence>
<dbReference type="InterPro" id="IPR007696">
    <property type="entry name" value="DNA_mismatch_repair_MutS_core"/>
</dbReference>
<dbReference type="Proteomes" id="UP000612456">
    <property type="component" value="Unassembled WGS sequence"/>
</dbReference>
<feature type="compositionally biased region" description="Basic and acidic residues" evidence="4">
    <location>
        <begin position="507"/>
        <end position="534"/>
    </location>
</feature>
<dbReference type="PROSITE" id="PS00486">
    <property type="entry name" value="DNA_MISMATCH_REPAIR_2"/>
    <property type="match status" value="1"/>
</dbReference>
<evidence type="ECO:0000256" key="2">
    <source>
        <dbReference type="ARBA" id="ARBA00022840"/>
    </source>
</evidence>
<dbReference type="GO" id="GO:0016887">
    <property type="term" value="F:ATP hydrolysis activity"/>
    <property type="evidence" value="ECO:0007669"/>
    <property type="project" value="InterPro"/>
</dbReference>
<accession>A0A917DS65</accession>
<dbReference type="InterPro" id="IPR045076">
    <property type="entry name" value="MutS"/>
</dbReference>
<dbReference type="SMART" id="SM00534">
    <property type="entry name" value="MUTSac"/>
    <property type="match status" value="1"/>
</dbReference>
<keyword evidence="6" id="KW-0540">Nuclease</keyword>
<dbReference type="InterPro" id="IPR027417">
    <property type="entry name" value="P-loop_NTPase"/>
</dbReference>
<protein>
    <submittedName>
        <fullName evidence="6">Endonuclease MutS2</fullName>
    </submittedName>
</protein>
<dbReference type="SMART" id="SM00533">
    <property type="entry name" value="MUTSd"/>
    <property type="match status" value="1"/>
</dbReference>
<dbReference type="GO" id="GO:0004519">
    <property type="term" value="F:endonuclease activity"/>
    <property type="evidence" value="ECO:0007669"/>
    <property type="project" value="UniProtKB-KW"/>
</dbReference>
<dbReference type="GO" id="GO:0045910">
    <property type="term" value="P:negative regulation of DNA recombination"/>
    <property type="evidence" value="ECO:0007669"/>
    <property type="project" value="InterPro"/>
</dbReference>
<keyword evidence="6" id="KW-0255">Endonuclease</keyword>
<gene>
    <name evidence="6" type="primary">mutS</name>
    <name evidence="6" type="ORF">GCM10010911_21860</name>
</gene>
<evidence type="ECO:0000313" key="6">
    <source>
        <dbReference type="EMBL" id="GGD63725.1"/>
    </source>
</evidence>
<dbReference type="InterPro" id="IPR036187">
    <property type="entry name" value="DNA_mismatch_repair_MutS_sf"/>
</dbReference>
<dbReference type="Gene3D" id="3.40.50.300">
    <property type="entry name" value="P-loop containing nucleotide triphosphate hydrolases"/>
    <property type="match status" value="1"/>
</dbReference>
<organism evidence="6 7">
    <name type="scientific">Paenibacillus nasutitermitis</name>
    <dbReference type="NCBI Taxonomy" id="1652958"/>
    <lineage>
        <taxon>Bacteria</taxon>
        <taxon>Bacillati</taxon>
        <taxon>Bacillota</taxon>
        <taxon>Bacilli</taxon>
        <taxon>Bacillales</taxon>
        <taxon>Paenibacillaceae</taxon>
        <taxon>Paenibacillus</taxon>
    </lineage>
</organism>
<evidence type="ECO:0000259" key="5">
    <source>
        <dbReference type="PROSITE" id="PS00486"/>
    </source>
</evidence>
<evidence type="ECO:0000256" key="1">
    <source>
        <dbReference type="ARBA" id="ARBA00022741"/>
    </source>
</evidence>
<dbReference type="GO" id="GO:0140664">
    <property type="term" value="F:ATP-dependent DNA damage sensor activity"/>
    <property type="evidence" value="ECO:0007669"/>
    <property type="project" value="InterPro"/>
</dbReference>
<dbReference type="GO" id="GO:0006298">
    <property type="term" value="P:mismatch repair"/>
    <property type="evidence" value="ECO:0007669"/>
    <property type="project" value="InterPro"/>
</dbReference>
<feature type="domain" description="DNA mismatch repair proteins mutS family" evidence="5">
    <location>
        <begin position="404"/>
        <end position="420"/>
    </location>
</feature>
<evidence type="ECO:0000256" key="4">
    <source>
        <dbReference type="SAM" id="MobiDB-lite"/>
    </source>
</evidence>
<dbReference type="SUPFAM" id="SSF52540">
    <property type="entry name" value="P-loop containing nucleoside triphosphate hydrolases"/>
    <property type="match status" value="1"/>
</dbReference>
<feature type="region of interest" description="Disordered" evidence="4">
    <location>
        <begin position="507"/>
        <end position="535"/>
    </location>
</feature>
<sequence length="669" mass="74159">MMNEMSMNKLEFNKMKEQLIGYAVSDPGKDLAKRLSPSTNPSQIRSWLLETEEGARLLATGASIPLSAMEGMVAFMALLGKGKIYTEVELGQLSQWLAAVSQMKRYMDAKREAAPTISGYADSMNDCPELRKELDRCIRHGQLTDQASPGLADIRRHLEAAEERTRRKLEHSLGKYKNALQEPIVSKRGGHYVIAVKRDLRKQVPGTVWDESASGQTLFVEPADVAELQAEWQMWKSDEERERTVILSRLSELAELETYRLRWNVEAMASLDFIFARAKMSRTYEGIAPVILDQPFIKLVDARHPLLGPGCFPLNVEIGGRLRQLIITGPNTGGKTVALKTMGLLALMNQSGLLVPAGKGTAFGVFTQIMADVGDGQSIEQSLSTFSAHMESLREMLMTANGRSLILLDELAAGTNPDEGIALSIAVLEDFLAKHSLVAATTHFNEIKRFASRTEGCTNARMAFDAETLKPLYRLEIGEAGDSYAFAIARRFGLPERVVSRAEERAAAYRTGKESPEELVDRSNKPDRPTEKAEPVPAVYEGVRTSSEDLPKEKIIKGSVSGDQNMETSVSRPLSVGDCVWISPLKRTGIVYKPANERGDVIVQVEKNKISFNHKRLSLYISGVQLYPGSGYDMDIVFDTKENRKARKAMSRKYVPGLRIESPPEDPMA</sequence>
<dbReference type="PANTHER" id="PTHR48466">
    <property type="entry name" value="OS10G0509000 PROTEIN-RELATED"/>
    <property type="match status" value="1"/>
</dbReference>
<dbReference type="PANTHER" id="PTHR48466:SF2">
    <property type="entry name" value="OS10G0509000 PROTEIN"/>
    <property type="match status" value="1"/>
</dbReference>
<comment type="caution">
    <text evidence="6">The sequence shown here is derived from an EMBL/GenBank/DDBJ whole genome shotgun (WGS) entry which is preliminary data.</text>
</comment>
<dbReference type="NCBIfam" id="TIGR01069">
    <property type="entry name" value="mutS2"/>
    <property type="match status" value="1"/>
</dbReference>
<name>A0A917DS65_9BACL</name>
<keyword evidence="1" id="KW-0547">Nucleotide-binding</keyword>
<dbReference type="Pfam" id="PF00488">
    <property type="entry name" value="MutS_V"/>
    <property type="match status" value="1"/>
</dbReference>
<dbReference type="SUPFAM" id="SSF48334">
    <property type="entry name" value="DNA repair protein MutS, domain III"/>
    <property type="match status" value="1"/>
</dbReference>
<reference evidence="6" key="2">
    <citation type="submission" date="2020-09" db="EMBL/GenBank/DDBJ databases">
        <authorList>
            <person name="Sun Q."/>
            <person name="Zhou Y."/>
        </authorList>
    </citation>
    <scope>NUCLEOTIDE SEQUENCE</scope>
    <source>
        <strain evidence="6">CGMCC 1.15178</strain>
    </source>
</reference>
<keyword evidence="6" id="KW-0378">Hydrolase</keyword>
<dbReference type="InterPro" id="IPR000432">
    <property type="entry name" value="DNA_mismatch_repair_MutS_C"/>
</dbReference>
<dbReference type="GO" id="GO:0005524">
    <property type="term" value="F:ATP binding"/>
    <property type="evidence" value="ECO:0007669"/>
    <property type="project" value="UniProtKB-KW"/>
</dbReference>